<protein>
    <submittedName>
        <fullName evidence="1">DUF2785 domain-containing protein</fullName>
    </submittedName>
</protein>
<evidence type="ECO:0000313" key="2">
    <source>
        <dbReference type="Proteomes" id="UP000324269"/>
    </source>
</evidence>
<dbReference type="InterPro" id="IPR021247">
    <property type="entry name" value="DUF2785"/>
</dbReference>
<dbReference type="AlphaFoldDB" id="A0A5D4UJC6"/>
<proteinExistence type="predicted"/>
<comment type="caution">
    <text evidence="1">The sequence shown here is derived from an EMBL/GenBank/DDBJ whole genome shotgun (WGS) entry which is preliminary data.</text>
</comment>
<name>A0A5D4UJC6_9BACI</name>
<evidence type="ECO:0000313" key="1">
    <source>
        <dbReference type="EMBL" id="TYS87148.1"/>
    </source>
</evidence>
<accession>A0A5D4UJC6</accession>
<dbReference type="RefSeq" id="WP_148969968.1">
    <property type="nucleotide sequence ID" value="NZ_JBNIKW010000007.1"/>
</dbReference>
<dbReference type="Proteomes" id="UP000324269">
    <property type="component" value="Unassembled WGS sequence"/>
</dbReference>
<organism evidence="1 2">
    <name type="scientific">Rossellomorea aquimaris</name>
    <dbReference type="NCBI Taxonomy" id="189382"/>
    <lineage>
        <taxon>Bacteria</taxon>
        <taxon>Bacillati</taxon>
        <taxon>Bacillota</taxon>
        <taxon>Bacilli</taxon>
        <taxon>Bacillales</taxon>
        <taxon>Bacillaceae</taxon>
        <taxon>Rossellomorea</taxon>
    </lineage>
</organism>
<reference evidence="1 2" key="1">
    <citation type="submission" date="2019-08" db="EMBL/GenBank/DDBJ databases">
        <title>Bacillus genomes from the desert of Cuatro Cienegas, Coahuila.</title>
        <authorList>
            <person name="Olmedo-Alvarez G."/>
        </authorList>
    </citation>
    <scope>NUCLEOTIDE SEQUENCE [LARGE SCALE GENOMIC DNA]</scope>
    <source>
        <strain evidence="1 2">CH87b_3T</strain>
    </source>
</reference>
<dbReference type="OrthoDB" id="7619731at2"/>
<dbReference type="Pfam" id="PF10978">
    <property type="entry name" value="DUF2785"/>
    <property type="match status" value="1"/>
</dbReference>
<gene>
    <name evidence="1" type="ORF">FZC85_09210</name>
</gene>
<sequence>MVEFRSTELEMEEHELKKYLQEYKSGQKPWDVKNHVGLVKSMIHFIGTTDGELRDKLIYSTFCQLAIENQLEHELLIDLLDYCLSDDMLFKGIREDGTDTVFTRAFTSLVIAVILYKDNEEDFLPKNAVYKTKDHLINYINSENDLRGFVPGKGWAHSIAHVADAFDELILNNKIEQKDLLDMLRPLWEKILVSDSVYVHGEDERMVKPILAMLEKGMDVGEIEQLLKGVPAELKRRKEHVKEENYWFLETNCKTFLKSFYVKISSRDDLISLRKNIEFCLSEL</sequence>
<dbReference type="EMBL" id="VTEZ01000002">
    <property type="protein sequence ID" value="TYS87148.1"/>
    <property type="molecule type" value="Genomic_DNA"/>
</dbReference>